<organism evidence="1 2">
    <name type="scientific">Arenibacter palladensis</name>
    <dbReference type="NCBI Taxonomy" id="237373"/>
    <lineage>
        <taxon>Bacteria</taxon>
        <taxon>Pseudomonadati</taxon>
        <taxon>Bacteroidota</taxon>
        <taxon>Flavobacteriia</taxon>
        <taxon>Flavobacteriales</taxon>
        <taxon>Flavobacteriaceae</taxon>
        <taxon>Arenibacter</taxon>
    </lineage>
</organism>
<dbReference type="AlphaFoldDB" id="A0A1M5DKK4"/>
<proteinExistence type="predicted"/>
<sequence>MSDLPTLTYKVVIESEPIKIKLGGKTSLNL</sequence>
<protein>
    <submittedName>
        <fullName evidence="1">Uncharacterized protein</fullName>
    </submittedName>
</protein>
<gene>
    <name evidence="1" type="ORF">SAMN03080594_106132</name>
</gene>
<dbReference type="Proteomes" id="UP000184406">
    <property type="component" value="Unassembled WGS sequence"/>
</dbReference>
<accession>A0A1M5DKK4</accession>
<evidence type="ECO:0000313" key="1">
    <source>
        <dbReference type="EMBL" id="SHF67434.1"/>
    </source>
</evidence>
<keyword evidence="2" id="KW-1185">Reference proteome</keyword>
<reference evidence="2" key="1">
    <citation type="submission" date="2016-11" db="EMBL/GenBank/DDBJ databases">
        <authorList>
            <person name="Varghese N."/>
            <person name="Submissions S."/>
        </authorList>
    </citation>
    <scope>NUCLEOTIDE SEQUENCE [LARGE SCALE GENOMIC DNA]</scope>
    <source>
        <strain evidence="2">DSM 17539</strain>
    </source>
</reference>
<name>A0A1M5DKK4_9FLAO</name>
<dbReference type="EMBL" id="FQUX01000006">
    <property type="protein sequence ID" value="SHF67434.1"/>
    <property type="molecule type" value="Genomic_DNA"/>
</dbReference>
<evidence type="ECO:0000313" key="2">
    <source>
        <dbReference type="Proteomes" id="UP000184406"/>
    </source>
</evidence>